<dbReference type="Proteomes" id="UP001596201">
    <property type="component" value="Unassembled WGS sequence"/>
</dbReference>
<sequence length="150" mass="15151">MSTTVSESLDSTTGVTTARFTTTAIVRRGALALLLSAAANALLLAAILASGAVPPFMALAYGPVIFVSLLGALGATVVYALLARRVTDPDRTFVRVAAVALLLSFAPNVALYLSDPAVTLGVLLSLASMHVVAAVASVGALTRGRDTVAP</sequence>
<protein>
    <submittedName>
        <fullName evidence="2">DUF6069 family protein</fullName>
    </submittedName>
</protein>
<dbReference type="InterPro" id="IPR045713">
    <property type="entry name" value="DUF6069"/>
</dbReference>
<evidence type="ECO:0000313" key="3">
    <source>
        <dbReference type="Proteomes" id="UP001596201"/>
    </source>
</evidence>
<reference evidence="2 3" key="1">
    <citation type="journal article" date="2019" name="Int. J. Syst. Evol. Microbiol.">
        <title>The Global Catalogue of Microorganisms (GCM) 10K type strain sequencing project: providing services to taxonomists for standard genome sequencing and annotation.</title>
        <authorList>
            <consortium name="The Broad Institute Genomics Platform"/>
            <consortium name="The Broad Institute Genome Sequencing Center for Infectious Disease"/>
            <person name="Wu L."/>
            <person name="Ma J."/>
        </authorList>
    </citation>
    <scope>NUCLEOTIDE SEQUENCE [LARGE SCALE GENOMIC DNA]</scope>
    <source>
        <strain evidence="2 3">CGMCC 1.12237</strain>
    </source>
</reference>
<comment type="caution">
    <text evidence="2">The sequence shown here is derived from an EMBL/GenBank/DDBJ whole genome shotgun (WGS) entry which is preliminary data.</text>
</comment>
<dbReference type="RefSeq" id="WP_227230630.1">
    <property type="nucleotide sequence ID" value="NZ_JAJCVJ010000002.1"/>
</dbReference>
<dbReference type="Pfam" id="PF19545">
    <property type="entry name" value="DUF6069"/>
    <property type="match status" value="1"/>
</dbReference>
<keyword evidence="1" id="KW-0472">Membrane</keyword>
<evidence type="ECO:0000256" key="1">
    <source>
        <dbReference type="SAM" id="Phobius"/>
    </source>
</evidence>
<name>A0ABD5RF32_9EURY</name>
<keyword evidence="1" id="KW-0812">Transmembrane</keyword>
<dbReference type="EMBL" id="JBHSKX010000002">
    <property type="protein sequence ID" value="MFC5368352.1"/>
    <property type="molecule type" value="Genomic_DNA"/>
</dbReference>
<evidence type="ECO:0000313" key="2">
    <source>
        <dbReference type="EMBL" id="MFC5368352.1"/>
    </source>
</evidence>
<gene>
    <name evidence="2" type="ORF">ACFPJ5_15590</name>
</gene>
<keyword evidence="1" id="KW-1133">Transmembrane helix</keyword>
<feature type="transmembrane region" description="Helical" evidence="1">
    <location>
        <begin position="93"/>
        <end position="114"/>
    </location>
</feature>
<feature type="transmembrane region" description="Helical" evidence="1">
    <location>
        <begin position="120"/>
        <end position="141"/>
    </location>
</feature>
<keyword evidence="3" id="KW-1185">Reference proteome</keyword>
<dbReference type="AlphaFoldDB" id="A0ABD5RF32"/>
<proteinExistence type="predicted"/>
<feature type="transmembrane region" description="Helical" evidence="1">
    <location>
        <begin position="59"/>
        <end position="81"/>
    </location>
</feature>
<organism evidence="2 3">
    <name type="scientific">Salinirubrum litoreum</name>
    <dbReference type="NCBI Taxonomy" id="1126234"/>
    <lineage>
        <taxon>Archaea</taxon>
        <taxon>Methanobacteriati</taxon>
        <taxon>Methanobacteriota</taxon>
        <taxon>Stenosarchaea group</taxon>
        <taxon>Halobacteria</taxon>
        <taxon>Halobacteriales</taxon>
        <taxon>Haloferacaceae</taxon>
        <taxon>Salinirubrum</taxon>
    </lineage>
</organism>
<accession>A0ABD5RF32</accession>
<feature type="transmembrane region" description="Helical" evidence="1">
    <location>
        <begin position="29"/>
        <end position="53"/>
    </location>
</feature>